<dbReference type="EMBL" id="FOXQ01000003">
    <property type="protein sequence ID" value="SFP94204.1"/>
    <property type="molecule type" value="Genomic_DNA"/>
</dbReference>
<dbReference type="SUPFAM" id="SSF51126">
    <property type="entry name" value="Pectin lyase-like"/>
    <property type="match status" value="1"/>
</dbReference>
<dbReference type="AlphaFoldDB" id="A0A1I5UFZ9"/>
<feature type="chain" id="PRO_5011751151" evidence="1">
    <location>
        <begin position="41"/>
        <end position="423"/>
    </location>
</feature>
<organism evidence="2 3">
    <name type="scientific">Parafilimonas terrae</name>
    <dbReference type="NCBI Taxonomy" id="1465490"/>
    <lineage>
        <taxon>Bacteria</taxon>
        <taxon>Pseudomonadati</taxon>
        <taxon>Bacteroidota</taxon>
        <taxon>Chitinophagia</taxon>
        <taxon>Chitinophagales</taxon>
        <taxon>Chitinophagaceae</taxon>
        <taxon>Parafilimonas</taxon>
    </lineage>
</organism>
<evidence type="ECO:0000256" key="1">
    <source>
        <dbReference type="SAM" id="SignalP"/>
    </source>
</evidence>
<dbReference type="InterPro" id="IPR012334">
    <property type="entry name" value="Pectin_lyas_fold"/>
</dbReference>
<protein>
    <submittedName>
        <fullName evidence="2">Right handed beta helix region</fullName>
    </submittedName>
</protein>
<dbReference type="Gene3D" id="2.160.20.10">
    <property type="entry name" value="Single-stranded right-handed beta-helix, Pectin lyase-like"/>
    <property type="match status" value="1"/>
</dbReference>
<dbReference type="SMART" id="SM00710">
    <property type="entry name" value="PbH1"/>
    <property type="match status" value="7"/>
</dbReference>
<keyword evidence="3" id="KW-1185">Reference proteome</keyword>
<dbReference type="STRING" id="1465490.SAMN05444277_103270"/>
<accession>A0A1I5UFZ9</accession>
<evidence type="ECO:0000313" key="2">
    <source>
        <dbReference type="EMBL" id="SFP94204.1"/>
    </source>
</evidence>
<dbReference type="InterPro" id="IPR006626">
    <property type="entry name" value="PbH1"/>
</dbReference>
<dbReference type="OrthoDB" id="1097578at2"/>
<gene>
    <name evidence="2" type="ORF">SAMN05444277_103270</name>
</gene>
<proteinExistence type="predicted"/>
<name>A0A1I5UFZ9_9BACT</name>
<dbReference type="Proteomes" id="UP000199031">
    <property type="component" value="Unassembled WGS sequence"/>
</dbReference>
<evidence type="ECO:0000313" key="3">
    <source>
        <dbReference type="Proteomes" id="UP000199031"/>
    </source>
</evidence>
<keyword evidence="1" id="KW-0732">Signal</keyword>
<dbReference type="InterPro" id="IPR011050">
    <property type="entry name" value="Pectin_lyase_fold/virulence"/>
</dbReference>
<sequence>MFFDGSARVNFFLQIQKSLKIHLRMRKLLFLLLAVSTWYACTKTGETPISSSDAVQSSEQSDATAKPKRILLKQGGDQGLYINGKNFSYSPGDTFVLTGKWSYCTLENIYGEAGKHVVIVNQGSQVQLSSGFSFTNCRYIKVLGNGTKDKYGFRISSTVNSGVGVTIQGRSSNIIIARVDIYNKTYGYWVKQEASCADSLQYPSWVIKGINIYNGRIQSCNQEGMYLGSTDPNGKRAITCNGRTIYPKPLRLGNIKVHNMIIKDTYRSGIQLSCASQGTNEIYNNTITNCGFEYNTNGQGSGISLGGYTTANVYDNTISNTFTMGISSLGAGPLTIRNNKISNTGVLSGHRANGMASIMIDTRYTDPTTNTTFTVYDNAIGTNTDVGVRVYRTYPTYTTNNAIYSNGAAKIAVDPNIKWKASK</sequence>
<feature type="signal peptide" evidence="1">
    <location>
        <begin position="1"/>
        <end position="40"/>
    </location>
</feature>
<reference evidence="2 3" key="1">
    <citation type="submission" date="2016-10" db="EMBL/GenBank/DDBJ databases">
        <authorList>
            <person name="de Groot N.N."/>
        </authorList>
    </citation>
    <scope>NUCLEOTIDE SEQUENCE [LARGE SCALE GENOMIC DNA]</scope>
    <source>
        <strain evidence="2 3">DSM 28286</strain>
    </source>
</reference>